<dbReference type="GO" id="GO:0048477">
    <property type="term" value="P:oogenesis"/>
    <property type="evidence" value="ECO:0007669"/>
    <property type="project" value="UniProtKB-KW"/>
</dbReference>
<dbReference type="Pfam" id="PF02170">
    <property type="entry name" value="PAZ"/>
    <property type="match status" value="1"/>
</dbReference>
<dbReference type="InterPro" id="IPR012337">
    <property type="entry name" value="RNaseH-like_sf"/>
</dbReference>
<sequence length="736" mass="82760">MAGRGSIGRGLILKLLEETRAGGDENSSASDTQNLQTTSSESGLGSIRSAGRGRFLLDSLMDQSVQGHSSKELSTAPSDESASDSFLIKPTSGRGRVLELLIEKTCAEKSILAQSTDGTDGADSAAVQLEEIKIESVELVQPEMEPVIRRGTKAFQIRDPRRKSTQCVAIRRNGLEALLGAVVLTRYNNKTYRIDDILYTENPMSTFQMNGKDVSYLEYYKSHYDIDLTDEMQPLLLSREERRISGKEEKETITFCLIPEICYLTGITDTIREDQKVMRDIATITRVTPNQRVDAMNTFCKNLDRCKEAKDVLAGWGLEMDMNALKLVGRQLEDEEIIFGRGKTIKAERADFNKHCCSNQLYKAIDITNWIVIYNKRDTKVAQQFIDIMQRNSAPMGLKVSPPKTEILTDDKNDQYVQLLRKVINAALQIIVIICPSSRDDRYAAIKKVCCGELPIPTQVINAKTLANEAKVRGIVAKIALQMNCKIGGSLWTVKIPFKNVMICGIDTYHDSKKKDNSVGGFVASLNASYTEWYSRAIIQSQKEELVNGLSQSLVASLDEYKRRNNVLPEKIIIFRDGVGDGQLKMVKEYELQQLIQASALKHPGYKPQFTIIIVQKRINTRLFATRANGVDNPAPGCIIDHTITRRFLYDFFLVPQNVRQGTVSPTHYIVLHDDNNFSPDVLQRLSFKMCFMYYNWPGTVRVPACCQYAHKLAFLVGQSVKKQPADILSTKLYYL</sequence>
<evidence type="ECO:0000259" key="11">
    <source>
        <dbReference type="PROSITE" id="PS50821"/>
    </source>
</evidence>
<dbReference type="GO" id="GO:0043186">
    <property type="term" value="C:P granule"/>
    <property type="evidence" value="ECO:0007669"/>
    <property type="project" value="UniProtKB-ARBA"/>
</dbReference>
<dbReference type="GO" id="GO:0016891">
    <property type="term" value="F:RNA endonuclease activity producing 5'-phosphomonoesters, hydrolytic mechanism"/>
    <property type="evidence" value="ECO:0007669"/>
    <property type="project" value="UniProtKB-ARBA"/>
</dbReference>
<dbReference type="SMART" id="SM00950">
    <property type="entry name" value="Piwi"/>
    <property type="match status" value="1"/>
</dbReference>
<dbReference type="GO" id="GO:0141009">
    <property type="term" value="P:transposable element silencing by piRNA-mediated mRNA destabilization"/>
    <property type="evidence" value="ECO:0007669"/>
    <property type="project" value="UniProtKB-ARBA"/>
</dbReference>
<proteinExistence type="inferred from homology"/>
<organism evidence="13 14">
    <name type="scientific">Pseudolycoriella hygida</name>
    <dbReference type="NCBI Taxonomy" id="35572"/>
    <lineage>
        <taxon>Eukaryota</taxon>
        <taxon>Metazoa</taxon>
        <taxon>Ecdysozoa</taxon>
        <taxon>Arthropoda</taxon>
        <taxon>Hexapoda</taxon>
        <taxon>Insecta</taxon>
        <taxon>Pterygota</taxon>
        <taxon>Neoptera</taxon>
        <taxon>Endopterygota</taxon>
        <taxon>Diptera</taxon>
        <taxon>Nematocera</taxon>
        <taxon>Sciaroidea</taxon>
        <taxon>Sciaridae</taxon>
        <taxon>Pseudolycoriella</taxon>
    </lineage>
</organism>
<dbReference type="GO" id="GO:0140965">
    <property type="term" value="P:secondary piRNA processing"/>
    <property type="evidence" value="ECO:0007669"/>
    <property type="project" value="UniProtKB-ARBA"/>
</dbReference>
<dbReference type="PANTHER" id="PTHR22891">
    <property type="entry name" value="EUKARYOTIC TRANSLATION INITIATION FACTOR 2C"/>
    <property type="match status" value="1"/>
</dbReference>
<evidence type="ECO:0000256" key="10">
    <source>
        <dbReference type="SAM" id="MobiDB-lite"/>
    </source>
</evidence>
<dbReference type="PROSITE" id="PS50821">
    <property type="entry name" value="PAZ"/>
    <property type="match status" value="1"/>
</dbReference>
<keyword evidence="6" id="KW-0694">RNA-binding</keyword>
<keyword evidence="4" id="KW-0963">Cytoplasm</keyword>
<dbReference type="Pfam" id="PF02171">
    <property type="entry name" value="Piwi"/>
    <property type="match status" value="1"/>
</dbReference>
<name>A0A9Q0NEA6_9DIPT</name>
<dbReference type="AlphaFoldDB" id="A0A9Q0NEA6"/>
<protein>
    <submittedName>
        <fullName evidence="13">Protein argonaute-3</fullName>
    </submittedName>
</protein>
<gene>
    <name evidence="13" type="primary">AGO3_0</name>
    <name evidence="13" type="ORF">Bhyg_03950</name>
</gene>
<feature type="domain" description="PAZ" evidence="11">
    <location>
        <begin position="146"/>
        <end position="266"/>
    </location>
</feature>
<keyword evidence="7" id="KW-0896">Oogenesis</keyword>
<feature type="region of interest" description="Disordered" evidence="10">
    <location>
        <begin position="66"/>
        <end position="88"/>
    </location>
</feature>
<dbReference type="FunFam" id="3.30.420.10:FF:000014">
    <property type="entry name" value="Piwi-like RNA-mediated gene silencing 1"/>
    <property type="match status" value="1"/>
</dbReference>
<dbReference type="CDD" id="cd02845">
    <property type="entry name" value="PAZ_piwi_like"/>
    <property type="match status" value="1"/>
</dbReference>
<evidence type="ECO:0000259" key="12">
    <source>
        <dbReference type="PROSITE" id="PS50822"/>
    </source>
</evidence>
<evidence type="ECO:0000313" key="13">
    <source>
        <dbReference type="EMBL" id="KAJ6648719.1"/>
    </source>
</evidence>
<evidence type="ECO:0000256" key="9">
    <source>
        <dbReference type="ARBA" id="ARBA00038291"/>
    </source>
</evidence>
<dbReference type="SMART" id="SM00949">
    <property type="entry name" value="PAZ"/>
    <property type="match status" value="1"/>
</dbReference>
<dbReference type="CDD" id="cd04658">
    <property type="entry name" value="Piwi_piwi-like_Euk"/>
    <property type="match status" value="1"/>
</dbReference>
<feature type="compositionally biased region" description="Polar residues" evidence="10">
    <location>
        <begin position="25"/>
        <end position="43"/>
    </location>
</feature>
<dbReference type="GO" id="GO:0048471">
    <property type="term" value="C:perinuclear region of cytoplasm"/>
    <property type="evidence" value="ECO:0007669"/>
    <property type="project" value="UniProtKB-SubCell"/>
</dbReference>
<evidence type="ECO:0000256" key="6">
    <source>
        <dbReference type="ARBA" id="ARBA00022884"/>
    </source>
</evidence>
<dbReference type="PROSITE" id="PS50822">
    <property type="entry name" value="PIWI"/>
    <property type="match status" value="1"/>
</dbReference>
<keyword evidence="3" id="KW-0217">Developmental protein</keyword>
<keyword evidence="5" id="KW-0221">Differentiation</keyword>
<evidence type="ECO:0000256" key="4">
    <source>
        <dbReference type="ARBA" id="ARBA00022490"/>
    </source>
</evidence>
<dbReference type="SUPFAM" id="SSF101690">
    <property type="entry name" value="PAZ domain"/>
    <property type="match status" value="1"/>
</dbReference>
<evidence type="ECO:0000256" key="8">
    <source>
        <dbReference type="ARBA" id="ARBA00023158"/>
    </source>
</evidence>
<dbReference type="Gene3D" id="3.30.420.10">
    <property type="entry name" value="Ribonuclease H-like superfamily/Ribonuclease H"/>
    <property type="match status" value="1"/>
</dbReference>
<evidence type="ECO:0000256" key="5">
    <source>
        <dbReference type="ARBA" id="ARBA00022782"/>
    </source>
</evidence>
<dbReference type="Gene3D" id="3.40.50.2300">
    <property type="match status" value="1"/>
</dbReference>
<feature type="region of interest" description="Disordered" evidence="10">
    <location>
        <begin position="21"/>
        <end position="47"/>
    </location>
</feature>
<dbReference type="Proteomes" id="UP001151699">
    <property type="component" value="Chromosome A"/>
</dbReference>
<dbReference type="InterPro" id="IPR036085">
    <property type="entry name" value="PAZ_dom_sf"/>
</dbReference>
<dbReference type="InterPro" id="IPR036397">
    <property type="entry name" value="RNaseH_sf"/>
</dbReference>
<keyword evidence="8" id="KW-0943">RNA-mediated gene silencing</keyword>
<keyword evidence="14" id="KW-1185">Reference proteome</keyword>
<reference evidence="13" key="1">
    <citation type="submission" date="2022-07" db="EMBL/GenBank/DDBJ databases">
        <authorList>
            <person name="Trinca V."/>
            <person name="Uliana J.V.C."/>
            <person name="Torres T.T."/>
            <person name="Ward R.J."/>
            <person name="Monesi N."/>
        </authorList>
    </citation>
    <scope>NUCLEOTIDE SEQUENCE</scope>
    <source>
        <strain evidence="13">HSMRA1968</strain>
        <tissue evidence="13">Whole embryos</tissue>
    </source>
</reference>
<comment type="subcellular location">
    <subcellularLocation>
        <location evidence="1">Cytoplasm</location>
        <location evidence="1">Cytoplasmic ribonucleoprotein granule</location>
    </subcellularLocation>
    <subcellularLocation>
        <location evidence="2">Cytoplasm</location>
        <location evidence="2">Perinuclear region</location>
    </subcellularLocation>
</comment>
<dbReference type="InterPro" id="IPR003165">
    <property type="entry name" value="Piwi"/>
</dbReference>
<evidence type="ECO:0000256" key="7">
    <source>
        <dbReference type="ARBA" id="ARBA00022943"/>
    </source>
</evidence>
<feature type="compositionally biased region" description="Polar residues" evidence="10">
    <location>
        <begin position="66"/>
        <end position="84"/>
    </location>
</feature>
<dbReference type="Gene3D" id="2.170.260.10">
    <property type="entry name" value="paz domain"/>
    <property type="match status" value="1"/>
</dbReference>
<dbReference type="SUPFAM" id="SSF53098">
    <property type="entry name" value="Ribonuclease H-like"/>
    <property type="match status" value="1"/>
</dbReference>
<dbReference type="FunFam" id="2.170.260.10:FF:000003">
    <property type="entry name" value="Piwi-like RNA-mediated gene silencing 2"/>
    <property type="match status" value="1"/>
</dbReference>
<dbReference type="EMBL" id="WJQU01000001">
    <property type="protein sequence ID" value="KAJ6648719.1"/>
    <property type="molecule type" value="Genomic_DNA"/>
</dbReference>
<evidence type="ECO:0000256" key="2">
    <source>
        <dbReference type="ARBA" id="ARBA00004556"/>
    </source>
</evidence>
<feature type="domain" description="Piwi" evidence="12">
    <location>
        <begin position="430"/>
        <end position="722"/>
    </location>
</feature>
<evidence type="ECO:0000256" key="1">
    <source>
        <dbReference type="ARBA" id="ARBA00004331"/>
    </source>
</evidence>
<evidence type="ECO:0000256" key="3">
    <source>
        <dbReference type="ARBA" id="ARBA00022473"/>
    </source>
</evidence>
<comment type="similarity">
    <text evidence="9">Belongs to the argonaute family. Piwi subfamily.</text>
</comment>
<dbReference type="GO" id="GO:0003723">
    <property type="term" value="F:RNA binding"/>
    <property type="evidence" value="ECO:0007669"/>
    <property type="project" value="UniProtKB-KW"/>
</dbReference>
<accession>A0A9Q0NEA6</accession>
<comment type="caution">
    <text evidence="13">The sequence shown here is derived from an EMBL/GenBank/DDBJ whole genome shotgun (WGS) entry which is preliminary data.</text>
</comment>
<dbReference type="OrthoDB" id="445936at2759"/>
<dbReference type="InterPro" id="IPR003100">
    <property type="entry name" value="PAZ_dom"/>
</dbReference>
<evidence type="ECO:0000313" key="14">
    <source>
        <dbReference type="Proteomes" id="UP001151699"/>
    </source>
</evidence>